<organism evidence="1 2">
    <name type="scientific">Acorus gramineus</name>
    <name type="common">Dwarf sweet flag</name>
    <dbReference type="NCBI Taxonomy" id="55184"/>
    <lineage>
        <taxon>Eukaryota</taxon>
        <taxon>Viridiplantae</taxon>
        <taxon>Streptophyta</taxon>
        <taxon>Embryophyta</taxon>
        <taxon>Tracheophyta</taxon>
        <taxon>Spermatophyta</taxon>
        <taxon>Magnoliopsida</taxon>
        <taxon>Liliopsida</taxon>
        <taxon>Acoraceae</taxon>
        <taxon>Acorus</taxon>
    </lineage>
</organism>
<dbReference type="EMBL" id="JAUJYN010000006">
    <property type="protein sequence ID" value="KAK1268141.1"/>
    <property type="molecule type" value="Genomic_DNA"/>
</dbReference>
<evidence type="ECO:0000313" key="2">
    <source>
        <dbReference type="Proteomes" id="UP001179952"/>
    </source>
</evidence>
<proteinExistence type="predicted"/>
<dbReference type="Proteomes" id="UP001179952">
    <property type="component" value="Unassembled WGS sequence"/>
</dbReference>
<sequence length="68" mass="7576">MQTACTMPTVNQWICESEKTNPTQIGVTLYLMITSSDPKPSEEKPLSTLCPHCNATKKNAPDSPKYFQ</sequence>
<accession>A0AAV9AV26</accession>
<dbReference type="AlphaFoldDB" id="A0AAV9AV26"/>
<name>A0AAV9AV26_ACOGR</name>
<evidence type="ECO:0008006" key="3">
    <source>
        <dbReference type="Google" id="ProtNLM"/>
    </source>
</evidence>
<keyword evidence="2" id="KW-1185">Reference proteome</keyword>
<protein>
    <recommendedName>
        <fullName evidence="3">Zona pellucida glycoprotein 3</fullName>
    </recommendedName>
</protein>
<comment type="caution">
    <text evidence="1">The sequence shown here is derived from an EMBL/GenBank/DDBJ whole genome shotgun (WGS) entry which is preliminary data.</text>
</comment>
<reference evidence="1" key="1">
    <citation type="journal article" date="2023" name="Nat. Commun.">
        <title>Diploid and tetraploid genomes of Acorus and the evolution of monocots.</title>
        <authorList>
            <person name="Ma L."/>
            <person name="Liu K.W."/>
            <person name="Li Z."/>
            <person name="Hsiao Y.Y."/>
            <person name="Qi Y."/>
            <person name="Fu T."/>
            <person name="Tang G.D."/>
            <person name="Zhang D."/>
            <person name="Sun W.H."/>
            <person name="Liu D.K."/>
            <person name="Li Y."/>
            <person name="Chen G.Z."/>
            <person name="Liu X.D."/>
            <person name="Liao X.Y."/>
            <person name="Jiang Y.T."/>
            <person name="Yu X."/>
            <person name="Hao Y."/>
            <person name="Huang J."/>
            <person name="Zhao X.W."/>
            <person name="Ke S."/>
            <person name="Chen Y.Y."/>
            <person name="Wu W.L."/>
            <person name="Hsu J.L."/>
            <person name="Lin Y.F."/>
            <person name="Huang M.D."/>
            <person name="Li C.Y."/>
            <person name="Huang L."/>
            <person name="Wang Z.W."/>
            <person name="Zhao X."/>
            <person name="Zhong W.Y."/>
            <person name="Peng D.H."/>
            <person name="Ahmad S."/>
            <person name="Lan S."/>
            <person name="Zhang J.S."/>
            <person name="Tsai W.C."/>
            <person name="Van de Peer Y."/>
            <person name="Liu Z.J."/>
        </authorList>
    </citation>
    <scope>NUCLEOTIDE SEQUENCE</scope>
    <source>
        <strain evidence="1">SCP</strain>
    </source>
</reference>
<evidence type="ECO:0000313" key="1">
    <source>
        <dbReference type="EMBL" id="KAK1268141.1"/>
    </source>
</evidence>
<reference evidence="1" key="2">
    <citation type="submission" date="2023-06" db="EMBL/GenBank/DDBJ databases">
        <authorList>
            <person name="Ma L."/>
            <person name="Liu K.-W."/>
            <person name="Li Z."/>
            <person name="Hsiao Y.-Y."/>
            <person name="Qi Y."/>
            <person name="Fu T."/>
            <person name="Tang G."/>
            <person name="Zhang D."/>
            <person name="Sun W.-H."/>
            <person name="Liu D.-K."/>
            <person name="Li Y."/>
            <person name="Chen G.-Z."/>
            <person name="Liu X.-D."/>
            <person name="Liao X.-Y."/>
            <person name="Jiang Y.-T."/>
            <person name="Yu X."/>
            <person name="Hao Y."/>
            <person name="Huang J."/>
            <person name="Zhao X.-W."/>
            <person name="Ke S."/>
            <person name="Chen Y.-Y."/>
            <person name="Wu W.-L."/>
            <person name="Hsu J.-L."/>
            <person name="Lin Y.-F."/>
            <person name="Huang M.-D."/>
            <person name="Li C.-Y."/>
            <person name="Huang L."/>
            <person name="Wang Z.-W."/>
            <person name="Zhao X."/>
            <person name="Zhong W.-Y."/>
            <person name="Peng D.-H."/>
            <person name="Ahmad S."/>
            <person name="Lan S."/>
            <person name="Zhang J.-S."/>
            <person name="Tsai W.-C."/>
            <person name="Van De Peer Y."/>
            <person name="Liu Z.-J."/>
        </authorList>
    </citation>
    <scope>NUCLEOTIDE SEQUENCE</scope>
    <source>
        <strain evidence="1">SCP</strain>
        <tissue evidence="1">Leaves</tissue>
    </source>
</reference>
<gene>
    <name evidence="1" type="ORF">QJS04_geneDACA005151</name>
</gene>